<sequence>MERSGFMIRPSMQLLKIQNAMRYELSKRTWPLFIYFTYPVLMSIILKLEVIRCNYFATENEL</sequence>
<keyword evidence="1" id="KW-0472">Membrane</keyword>
<protein>
    <submittedName>
        <fullName evidence="2">Uncharacterized protein</fullName>
    </submittedName>
</protein>
<feature type="transmembrane region" description="Helical" evidence="1">
    <location>
        <begin position="30"/>
        <end position="48"/>
    </location>
</feature>
<name>A0A2P2P2C0_RHIMU</name>
<proteinExistence type="predicted"/>
<evidence type="ECO:0000256" key="1">
    <source>
        <dbReference type="SAM" id="Phobius"/>
    </source>
</evidence>
<keyword evidence="1" id="KW-1133">Transmembrane helix</keyword>
<organism evidence="2">
    <name type="scientific">Rhizophora mucronata</name>
    <name type="common">Asiatic mangrove</name>
    <dbReference type="NCBI Taxonomy" id="61149"/>
    <lineage>
        <taxon>Eukaryota</taxon>
        <taxon>Viridiplantae</taxon>
        <taxon>Streptophyta</taxon>
        <taxon>Embryophyta</taxon>
        <taxon>Tracheophyta</taxon>
        <taxon>Spermatophyta</taxon>
        <taxon>Magnoliopsida</taxon>
        <taxon>eudicotyledons</taxon>
        <taxon>Gunneridae</taxon>
        <taxon>Pentapetalae</taxon>
        <taxon>rosids</taxon>
        <taxon>fabids</taxon>
        <taxon>Malpighiales</taxon>
        <taxon>Rhizophoraceae</taxon>
        <taxon>Rhizophora</taxon>
    </lineage>
</organism>
<reference evidence="2" key="1">
    <citation type="submission" date="2018-02" db="EMBL/GenBank/DDBJ databases">
        <title>Rhizophora mucronata_Transcriptome.</title>
        <authorList>
            <person name="Meera S.P."/>
            <person name="Sreeshan A."/>
            <person name="Augustine A."/>
        </authorList>
    </citation>
    <scope>NUCLEOTIDE SEQUENCE</scope>
    <source>
        <tissue evidence="2">Leaf</tissue>
    </source>
</reference>
<accession>A0A2P2P2C0</accession>
<evidence type="ECO:0000313" key="2">
    <source>
        <dbReference type="EMBL" id="MBX48829.1"/>
    </source>
</evidence>
<dbReference type="AlphaFoldDB" id="A0A2P2P2C0"/>
<dbReference type="EMBL" id="GGEC01068345">
    <property type="protein sequence ID" value="MBX48829.1"/>
    <property type="molecule type" value="Transcribed_RNA"/>
</dbReference>
<keyword evidence="1" id="KW-0812">Transmembrane</keyword>